<evidence type="ECO:0000256" key="2">
    <source>
        <dbReference type="ARBA" id="ARBA00022618"/>
    </source>
</evidence>
<keyword evidence="2" id="KW-0132">Cell division</keyword>
<sequence>MKVNWNYIKMFALTALVVFLFAFASARNATRPVSEPHIKFTSENNLYITNEDVSKLLIQNFGEVKNIPKEILDLNVLEHALKSNPMIKNAEVYLAVNGILNATIEQKTPIARVSTNASYYIDVDGNYMPLSNNYTARVPLVTGFVEKNNLVNVYTVAKKITTDEFLKKHVIEIHQAKDETLSIRLRQCNFLVQLGDTKLLNKKINNLKAFYQKSLKEDTLKNYSKVNLQFDNQVVCTKI</sequence>
<keyword evidence="3" id="KW-0812">Transmembrane</keyword>
<proteinExistence type="predicted"/>
<dbReference type="PANTHER" id="PTHR35851">
    <property type="entry name" value="CELL DIVISION PROTEIN FTSQ"/>
    <property type="match status" value="1"/>
</dbReference>
<dbReference type="EMBL" id="JACVXB010000003">
    <property type="protein sequence ID" value="MBD0832475.1"/>
    <property type="molecule type" value="Genomic_DNA"/>
</dbReference>
<feature type="chain" id="PRO_5035283232" description="Cell division protein FtsQ" evidence="6">
    <location>
        <begin position="25"/>
        <end position="239"/>
    </location>
</feature>
<dbReference type="AlphaFoldDB" id="A0A8J6Q895"/>
<protein>
    <recommendedName>
        <fullName evidence="9">Cell division protein FtsQ</fullName>
    </recommendedName>
</protein>
<organism evidence="7 8">
    <name type="scientific">Aestuariibaculum sediminum</name>
    <dbReference type="NCBI Taxonomy" id="2770637"/>
    <lineage>
        <taxon>Bacteria</taxon>
        <taxon>Pseudomonadati</taxon>
        <taxon>Bacteroidota</taxon>
        <taxon>Flavobacteriia</taxon>
        <taxon>Flavobacteriales</taxon>
        <taxon>Flavobacteriaceae</taxon>
    </lineage>
</organism>
<keyword evidence="4" id="KW-0472">Membrane</keyword>
<dbReference type="PANTHER" id="PTHR35851:SF1">
    <property type="entry name" value="CELL DIVISION PROTEIN FTSQ"/>
    <property type="match status" value="1"/>
</dbReference>
<evidence type="ECO:0000313" key="7">
    <source>
        <dbReference type="EMBL" id="MBD0832475.1"/>
    </source>
</evidence>
<keyword evidence="5" id="KW-0131">Cell cycle</keyword>
<dbReference type="InterPro" id="IPR026579">
    <property type="entry name" value="FtsQ"/>
</dbReference>
<evidence type="ECO:0000313" key="8">
    <source>
        <dbReference type="Proteomes" id="UP000600588"/>
    </source>
</evidence>
<evidence type="ECO:0000256" key="1">
    <source>
        <dbReference type="ARBA" id="ARBA00022475"/>
    </source>
</evidence>
<gene>
    <name evidence="7" type="ORF">ICJ83_10055</name>
</gene>
<reference evidence="7 8" key="1">
    <citation type="submission" date="2020-09" db="EMBL/GenBank/DDBJ databases">
        <title>TT11 complete genome.</title>
        <authorList>
            <person name="Wu Z."/>
        </authorList>
    </citation>
    <scope>NUCLEOTIDE SEQUENCE [LARGE SCALE GENOMIC DNA]</scope>
    <source>
        <strain evidence="7 8">TT11</strain>
    </source>
</reference>
<evidence type="ECO:0000256" key="6">
    <source>
        <dbReference type="SAM" id="SignalP"/>
    </source>
</evidence>
<evidence type="ECO:0000256" key="3">
    <source>
        <dbReference type="ARBA" id="ARBA00022692"/>
    </source>
</evidence>
<accession>A0A8J6Q895</accession>
<dbReference type="Proteomes" id="UP000600588">
    <property type="component" value="Unassembled WGS sequence"/>
</dbReference>
<keyword evidence="8" id="KW-1185">Reference proteome</keyword>
<feature type="signal peptide" evidence="6">
    <location>
        <begin position="1"/>
        <end position="24"/>
    </location>
</feature>
<name>A0A8J6Q895_9FLAO</name>
<evidence type="ECO:0008006" key="9">
    <source>
        <dbReference type="Google" id="ProtNLM"/>
    </source>
</evidence>
<evidence type="ECO:0000256" key="5">
    <source>
        <dbReference type="ARBA" id="ARBA00023306"/>
    </source>
</evidence>
<keyword evidence="1" id="KW-1003">Cell membrane</keyword>
<keyword evidence="4" id="KW-1133">Transmembrane helix</keyword>
<evidence type="ECO:0000256" key="4">
    <source>
        <dbReference type="ARBA" id="ARBA00022989"/>
    </source>
</evidence>
<dbReference type="GO" id="GO:0090529">
    <property type="term" value="P:cell septum assembly"/>
    <property type="evidence" value="ECO:0007669"/>
    <property type="project" value="InterPro"/>
</dbReference>
<comment type="caution">
    <text evidence="7">The sequence shown here is derived from an EMBL/GenBank/DDBJ whole genome shotgun (WGS) entry which is preliminary data.</text>
</comment>
<keyword evidence="6" id="KW-0732">Signal</keyword>